<dbReference type="AlphaFoldDB" id="A0A849I677"/>
<keyword evidence="1" id="KW-0456">Lyase</keyword>
<keyword evidence="2" id="KW-1185">Reference proteome</keyword>
<proteinExistence type="predicted"/>
<protein>
    <submittedName>
        <fullName evidence="1">Isocitrate lyase/PEP mutase family protein</fullName>
    </submittedName>
</protein>
<comment type="caution">
    <text evidence="1">The sequence shown here is derived from an EMBL/GenBank/DDBJ whole genome shotgun (WGS) entry which is preliminary data.</text>
</comment>
<dbReference type="Pfam" id="PF13714">
    <property type="entry name" value="PEP_mutase"/>
    <property type="match status" value="1"/>
</dbReference>
<reference evidence="1 2" key="1">
    <citation type="submission" date="2020-04" db="EMBL/GenBank/DDBJ databases">
        <title>Enterovirga sp. isolate from soil.</title>
        <authorList>
            <person name="Chea S."/>
            <person name="Kim D.-U."/>
        </authorList>
    </citation>
    <scope>NUCLEOTIDE SEQUENCE [LARGE SCALE GENOMIC DNA]</scope>
    <source>
        <strain evidence="1 2">DB1703</strain>
    </source>
</reference>
<dbReference type="Gene3D" id="3.20.20.60">
    <property type="entry name" value="Phosphoenolpyruvate-binding domains"/>
    <property type="match status" value="1"/>
</dbReference>
<dbReference type="PANTHER" id="PTHR42905">
    <property type="entry name" value="PHOSPHOENOLPYRUVATE CARBOXYLASE"/>
    <property type="match status" value="1"/>
</dbReference>
<dbReference type="PANTHER" id="PTHR42905:SF5">
    <property type="entry name" value="CARBOXYVINYL-CARBOXYPHOSPHONATE PHOSPHORYLMUTASE, CHLOROPLASTIC"/>
    <property type="match status" value="1"/>
</dbReference>
<sequence length="293" mass="30993">MSQASVTSPGEKLRRMLAGPDLAMVPGCHDALGARLIESAGFEAVYISGFSYAASLGKPDVGIVTMSEVIVQGQRIAEAVTVPVITDADTGYGGPVNIWETVRGLERAGLGGLHLEDQRMPKKCGAMAGKELASEDEMTARLQVACRARLSPDFLIIGRTDAVTILGVEEAARRCRVMEAAGADAVMVPSLSTPAELETIARSVSIPVIYVAAETIRPMYSAQQLKAFGFAMALYPLSLIQVSVAAQTKLLAALHETGTTEAIIPEMTKFSEIGEIVGNGEAARIEQLFAKAR</sequence>
<name>A0A849I677_9HYPH</name>
<dbReference type="InterPro" id="IPR039556">
    <property type="entry name" value="ICL/PEPM"/>
</dbReference>
<organism evidence="1 2">
    <name type="scientific">Enterovirga aerilata</name>
    <dbReference type="NCBI Taxonomy" id="2730920"/>
    <lineage>
        <taxon>Bacteria</taxon>
        <taxon>Pseudomonadati</taxon>
        <taxon>Pseudomonadota</taxon>
        <taxon>Alphaproteobacteria</taxon>
        <taxon>Hyphomicrobiales</taxon>
        <taxon>Methylobacteriaceae</taxon>
        <taxon>Enterovirga</taxon>
    </lineage>
</organism>
<evidence type="ECO:0000313" key="1">
    <source>
        <dbReference type="EMBL" id="NNM71600.1"/>
    </source>
</evidence>
<dbReference type="EMBL" id="JABEPP010000001">
    <property type="protein sequence ID" value="NNM71600.1"/>
    <property type="molecule type" value="Genomic_DNA"/>
</dbReference>
<dbReference type="SUPFAM" id="SSF51621">
    <property type="entry name" value="Phosphoenolpyruvate/pyruvate domain"/>
    <property type="match status" value="1"/>
</dbReference>
<dbReference type="GO" id="GO:0016833">
    <property type="term" value="F:oxo-acid-lyase activity"/>
    <property type="evidence" value="ECO:0007669"/>
    <property type="project" value="UniProtKB-ARBA"/>
</dbReference>
<gene>
    <name evidence="1" type="ORF">HJG44_04195</name>
</gene>
<dbReference type="RefSeq" id="WP_171217043.1">
    <property type="nucleotide sequence ID" value="NZ_JABEPP010000001.1"/>
</dbReference>
<evidence type="ECO:0000313" key="2">
    <source>
        <dbReference type="Proteomes" id="UP000564885"/>
    </source>
</evidence>
<dbReference type="InterPro" id="IPR015813">
    <property type="entry name" value="Pyrv/PenolPyrv_kinase-like_dom"/>
</dbReference>
<accession>A0A849I677</accession>
<dbReference type="Proteomes" id="UP000564885">
    <property type="component" value="Unassembled WGS sequence"/>
</dbReference>
<dbReference type="CDD" id="cd00377">
    <property type="entry name" value="ICL_PEPM"/>
    <property type="match status" value="1"/>
</dbReference>
<dbReference type="InterPro" id="IPR040442">
    <property type="entry name" value="Pyrv_kinase-like_dom_sf"/>
</dbReference>